<evidence type="ECO:0000313" key="4">
    <source>
        <dbReference type="EMBL" id="WDI31484.1"/>
    </source>
</evidence>
<dbReference type="Gene3D" id="3.40.50.720">
    <property type="entry name" value="NAD(P)-binding Rossmann-like Domain"/>
    <property type="match status" value="1"/>
</dbReference>
<dbReference type="InterPro" id="IPR057326">
    <property type="entry name" value="KR_dom"/>
</dbReference>
<proteinExistence type="inferred from homology"/>
<feature type="domain" description="Ketoreductase" evidence="3">
    <location>
        <begin position="9"/>
        <end position="192"/>
    </location>
</feature>
<accession>A0AAF0CFK0</accession>
<dbReference type="SUPFAM" id="SSF51735">
    <property type="entry name" value="NAD(P)-binding Rossmann-fold domains"/>
    <property type="match status" value="1"/>
</dbReference>
<sequence>MNIPDLNGKTALVTGASRGIGKAIAVALAKAGAHVLALARTSGALEELDDEIKAAGGNASLIPMDLIEGDNIERLAGALTERFEKLDILVLNAAILGELAPLPDIDPKVWKQTLDLNVTANWRLLRALDPILRKSDSGHVMFLTSAVGGEYARAFWGAYAVSKAALEMLAETYAEETKKSSLHISIVNPGATRTDMRALAMPGEDPMTLPAPEELTPMIYEALADKRTELKRYSFRQWRENGN</sequence>
<dbReference type="SMART" id="SM00822">
    <property type="entry name" value="PKS_KR"/>
    <property type="match status" value="1"/>
</dbReference>
<dbReference type="PANTHER" id="PTHR42901:SF1">
    <property type="entry name" value="ALCOHOL DEHYDROGENASE"/>
    <property type="match status" value="1"/>
</dbReference>
<evidence type="ECO:0000259" key="3">
    <source>
        <dbReference type="SMART" id="SM00822"/>
    </source>
</evidence>
<dbReference type="AlphaFoldDB" id="A0AAF0CFK0"/>
<dbReference type="PRINTS" id="PR00081">
    <property type="entry name" value="GDHRDH"/>
</dbReference>
<protein>
    <submittedName>
        <fullName evidence="4">SDR family NAD(P)-dependent oxidoreductase</fullName>
    </submittedName>
</protein>
<evidence type="ECO:0000313" key="5">
    <source>
        <dbReference type="Proteomes" id="UP001214043"/>
    </source>
</evidence>
<gene>
    <name evidence="4" type="ORF">PUV54_16150</name>
</gene>
<dbReference type="KEGG" id="hfl:PUV54_16150"/>
<name>A0AAF0CFK0_9PROT</name>
<dbReference type="EMBL" id="CP118166">
    <property type="protein sequence ID" value="WDI31484.1"/>
    <property type="molecule type" value="Genomic_DNA"/>
</dbReference>
<dbReference type="Pfam" id="PF00106">
    <property type="entry name" value="adh_short"/>
    <property type="match status" value="1"/>
</dbReference>
<organism evidence="4 5">
    <name type="scientific">Hyphococcus flavus</name>
    <dbReference type="NCBI Taxonomy" id="1866326"/>
    <lineage>
        <taxon>Bacteria</taxon>
        <taxon>Pseudomonadati</taxon>
        <taxon>Pseudomonadota</taxon>
        <taxon>Alphaproteobacteria</taxon>
        <taxon>Parvularculales</taxon>
        <taxon>Parvularculaceae</taxon>
        <taxon>Hyphococcus</taxon>
    </lineage>
</organism>
<dbReference type="InterPro" id="IPR020904">
    <property type="entry name" value="Sc_DH/Rdtase_CS"/>
</dbReference>
<dbReference type="PANTHER" id="PTHR42901">
    <property type="entry name" value="ALCOHOL DEHYDROGENASE"/>
    <property type="match status" value="1"/>
</dbReference>
<reference evidence="4" key="1">
    <citation type="submission" date="2023-02" db="EMBL/GenBank/DDBJ databases">
        <title>Genome sequence of Hyphococcus flavus.</title>
        <authorList>
            <person name="Rong J.-C."/>
            <person name="Zhao Q."/>
            <person name="Yi M."/>
            <person name="Wu J.-Y."/>
        </authorList>
    </citation>
    <scope>NUCLEOTIDE SEQUENCE</scope>
    <source>
        <strain evidence="4">MCCC 1K03223</strain>
    </source>
</reference>
<evidence type="ECO:0000256" key="1">
    <source>
        <dbReference type="ARBA" id="ARBA00006484"/>
    </source>
</evidence>
<comment type="similarity">
    <text evidence="1">Belongs to the short-chain dehydrogenases/reductases (SDR) family.</text>
</comment>
<keyword evidence="2" id="KW-0560">Oxidoreductase</keyword>
<dbReference type="PROSITE" id="PS00061">
    <property type="entry name" value="ADH_SHORT"/>
    <property type="match status" value="1"/>
</dbReference>
<dbReference type="InterPro" id="IPR036291">
    <property type="entry name" value="NAD(P)-bd_dom_sf"/>
</dbReference>
<dbReference type="InterPro" id="IPR002347">
    <property type="entry name" value="SDR_fam"/>
</dbReference>
<keyword evidence="5" id="KW-1185">Reference proteome</keyword>
<dbReference type="RefSeq" id="WP_274493372.1">
    <property type="nucleotide sequence ID" value="NZ_CP118166.1"/>
</dbReference>
<dbReference type="Proteomes" id="UP001214043">
    <property type="component" value="Chromosome"/>
</dbReference>
<evidence type="ECO:0000256" key="2">
    <source>
        <dbReference type="ARBA" id="ARBA00023002"/>
    </source>
</evidence>
<dbReference type="GO" id="GO:0016491">
    <property type="term" value="F:oxidoreductase activity"/>
    <property type="evidence" value="ECO:0007669"/>
    <property type="project" value="UniProtKB-KW"/>
</dbReference>